<dbReference type="InterPro" id="IPR036388">
    <property type="entry name" value="WH-like_DNA-bd_sf"/>
</dbReference>
<dbReference type="GO" id="GO:0006351">
    <property type="term" value="P:DNA-templated transcription"/>
    <property type="evidence" value="ECO:0007669"/>
    <property type="project" value="InterPro"/>
</dbReference>
<keyword evidence="7 9" id="KW-0539">Nucleus</keyword>
<sequence>MTAGPQEIRLCEHILTQYYGHACGEVGSILLSRGRLPFNHLVRMSSLTANSIRAALIVLIQQNCVYHSDTSSLAQTASSTNSVISGDLEYFEAIPKEILSRIRFRKYIQITEELCGFDAKQLIEAVLENGKLRVSQLIPLLSDGIQNLVSDKKMDKMSEHELNSNKIKKNQILRSGILNLLGERYLKPSHPHHSINPVDLELAWEKQMIAELPGVPVAKDLKLIKERVVDRFKLEEEQEFEEMCSFDKRRRKSSGKNDRNTQNKRHKADEITLDDDMFVRVNYERFNMKIRDSIFEQECLRSFNLEAALVIRGMLSIAESKQESSSDLASDPISAQSIVIKLGDQSKKIKGCFPSRCSNGQFNLKLKNTGDLVAEMLAIMSKQDDLGIPSTSAYLTGSLDKALAQLNPIPILSEKKSNVLGGGGGSGGMREFKVEYGKYSVELRKSLVTRIVREKYGPEASRIVRILMNKGRLDEKHLAKHAMMSLKESRELCLKLSAANIIELQEVPKTQDRQPSRTFYLFFIDFKKLVLNLSSQLRKSQTNLIIRTDEELKKSKRSILIEKLNRLDVFKDQESLLNVWEKGELERLKQVLEVLEVAKLRLERDLFILNDLPWLN</sequence>
<comment type="similarity">
    <text evidence="2 9">Belongs to the RNA polymerase beta chain family.</text>
</comment>
<dbReference type="Pfam" id="PF05645">
    <property type="entry name" value="RNA_pol_Rpc82"/>
    <property type="match status" value="1"/>
</dbReference>
<evidence type="ECO:0000256" key="2">
    <source>
        <dbReference type="ARBA" id="ARBA00006835"/>
    </source>
</evidence>
<comment type="function">
    <text evidence="8 9">DNA-dependent RNA polymerase catalyzes the transcription of DNA into RNA using the four ribonucleoside triphosphates as substrates. Specific core component of RNA polymerase III which synthesizes small RNAs, such as 5S rRNA and tRNAs.</text>
</comment>
<evidence type="ECO:0000259" key="12">
    <source>
        <dbReference type="Pfam" id="PF08221"/>
    </source>
</evidence>
<comment type="subcellular location">
    <subcellularLocation>
        <location evidence="1 9">Nucleus</location>
    </subcellularLocation>
</comment>
<evidence type="ECO:0000256" key="10">
    <source>
        <dbReference type="SAM" id="MobiDB-lite"/>
    </source>
</evidence>
<evidence type="ECO:0000256" key="4">
    <source>
        <dbReference type="ARBA" id="ARBA00016689"/>
    </source>
</evidence>
<evidence type="ECO:0000256" key="6">
    <source>
        <dbReference type="ARBA" id="ARBA00023163"/>
    </source>
</evidence>
<name>A0AAV0AFI0_PHAPC</name>
<dbReference type="InterPro" id="IPR013197">
    <property type="entry name" value="RNA_pol_III_RPC82-rel_HTH"/>
</dbReference>
<gene>
    <name evidence="14" type="ORF">PPACK8108_LOCUS1237</name>
</gene>
<dbReference type="GO" id="GO:0005666">
    <property type="term" value="C:RNA polymerase III complex"/>
    <property type="evidence" value="ECO:0007669"/>
    <property type="project" value="UniProtKB-UniRule"/>
</dbReference>
<comment type="subunit">
    <text evidence="3 9">Component of the RNA polymerase III (Pol III) complex consisting of 17 subunits.</text>
</comment>
<dbReference type="Proteomes" id="UP001153365">
    <property type="component" value="Unassembled WGS sequence"/>
</dbReference>
<evidence type="ECO:0000259" key="11">
    <source>
        <dbReference type="Pfam" id="PF05645"/>
    </source>
</evidence>
<feature type="domain" description="DNA-directed RNA polymerase III subunit RPC3 winged-helix" evidence="13">
    <location>
        <begin position="448"/>
        <end position="524"/>
    </location>
</feature>
<feature type="domain" description="RNA polymerase III subunit RPC82-related helix-turn-helix" evidence="12">
    <location>
        <begin position="10"/>
        <end position="65"/>
    </location>
</feature>
<evidence type="ECO:0000256" key="3">
    <source>
        <dbReference type="ARBA" id="ARBA00011206"/>
    </source>
</evidence>
<accession>A0AAV0AFI0</accession>
<dbReference type="AlphaFoldDB" id="A0AAV0AFI0"/>
<reference evidence="14" key="1">
    <citation type="submission" date="2022-06" db="EMBL/GenBank/DDBJ databases">
        <authorList>
            <consortium name="SYNGENTA / RWTH Aachen University"/>
        </authorList>
    </citation>
    <scope>NUCLEOTIDE SEQUENCE</scope>
</reference>
<evidence type="ECO:0000313" key="14">
    <source>
        <dbReference type="EMBL" id="CAH7666876.1"/>
    </source>
</evidence>
<dbReference type="Pfam" id="PF08221">
    <property type="entry name" value="HTH_9"/>
    <property type="match status" value="1"/>
</dbReference>
<protein>
    <recommendedName>
        <fullName evidence="4 9">DNA-directed RNA polymerase III subunit RPC3</fullName>
        <shortName evidence="9">RNA polymerase III subunit C3</shortName>
    </recommendedName>
</protein>
<feature type="region of interest" description="Disordered" evidence="10">
    <location>
        <begin position="245"/>
        <end position="267"/>
    </location>
</feature>
<dbReference type="PANTHER" id="PTHR12949">
    <property type="entry name" value="RNA POLYMERASE III DNA DIRECTED -RELATED"/>
    <property type="match status" value="1"/>
</dbReference>
<evidence type="ECO:0000313" key="15">
    <source>
        <dbReference type="Proteomes" id="UP001153365"/>
    </source>
</evidence>
<dbReference type="InterPro" id="IPR036390">
    <property type="entry name" value="WH_DNA-bd_sf"/>
</dbReference>
<feature type="domain" description="RNA polymerase III Rpc82 C -terminal" evidence="11">
    <location>
        <begin position="177"/>
        <end position="346"/>
    </location>
</feature>
<proteinExistence type="inferred from homology"/>
<dbReference type="InterPro" id="IPR039748">
    <property type="entry name" value="RPC3"/>
</dbReference>
<dbReference type="Pfam" id="PF22536">
    <property type="entry name" value="WHD_POLR3C"/>
    <property type="match status" value="1"/>
</dbReference>
<evidence type="ECO:0000256" key="8">
    <source>
        <dbReference type="ARBA" id="ARBA00025127"/>
    </source>
</evidence>
<dbReference type="PANTHER" id="PTHR12949:SF0">
    <property type="entry name" value="DNA-DIRECTED RNA POLYMERASE III SUBUNIT RPC3"/>
    <property type="match status" value="1"/>
</dbReference>
<evidence type="ECO:0000256" key="9">
    <source>
        <dbReference type="RuleBase" id="RU367076"/>
    </source>
</evidence>
<keyword evidence="6 9" id="KW-0804">Transcription</keyword>
<comment type="caution">
    <text evidence="14">The sequence shown here is derived from an EMBL/GenBank/DDBJ whole genome shotgun (WGS) entry which is preliminary data.</text>
</comment>
<dbReference type="InterPro" id="IPR055207">
    <property type="entry name" value="POLR3C_WHD"/>
</dbReference>
<dbReference type="InterPro" id="IPR008806">
    <property type="entry name" value="RNA_pol_III_Rpc82_C"/>
</dbReference>
<evidence type="ECO:0000256" key="1">
    <source>
        <dbReference type="ARBA" id="ARBA00004123"/>
    </source>
</evidence>
<keyword evidence="5 9" id="KW-0240">DNA-directed RNA polymerase</keyword>
<evidence type="ECO:0000256" key="5">
    <source>
        <dbReference type="ARBA" id="ARBA00022478"/>
    </source>
</evidence>
<organism evidence="14 15">
    <name type="scientific">Phakopsora pachyrhizi</name>
    <name type="common">Asian soybean rust disease fungus</name>
    <dbReference type="NCBI Taxonomy" id="170000"/>
    <lineage>
        <taxon>Eukaryota</taxon>
        <taxon>Fungi</taxon>
        <taxon>Dikarya</taxon>
        <taxon>Basidiomycota</taxon>
        <taxon>Pucciniomycotina</taxon>
        <taxon>Pucciniomycetes</taxon>
        <taxon>Pucciniales</taxon>
        <taxon>Phakopsoraceae</taxon>
        <taxon>Phakopsora</taxon>
    </lineage>
</organism>
<dbReference type="GO" id="GO:0003697">
    <property type="term" value="F:single-stranded DNA binding"/>
    <property type="evidence" value="ECO:0007669"/>
    <property type="project" value="UniProtKB-UniRule"/>
</dbReference>
<evidence type="ECO:0000256" key="7">
    <source>
        <dbReference type="ARBA" id="ARBA00023242"/>
    </source>
</evidence>
<keyword evidence="15" id="KW-1185">Reference proteome</keyword>
<dbReference type="SUPFAM" id="SSF46785">
    <property type="entry name" value="Winged helix' DNA-binding domain"/>
    <property type="match status" value="1"/>
</dbReference>
<dbReference type="Gene3D" id="1.10.10.10">
    <property type="entry name" value="Winged helix-like DNA-binding domain superfamily/Winged helix DNA-binding domain"/>
    <property type="match status" value="4"/>
</dbReference>
<dbReference type="EMBL" id="CALTRL010000172">
    <property type="protein sequence ID" value="CAH7666876.1"/>
    <property type="molecule type" value="Genomic_DNA"/>
</dbReference>
<evidence type="ECO:0000259" key="13">
    <source>
        <dbReference type="Pfam" id="PF22536"/>
    </source>
</evidence>